<evidence type="ECO:0000313" key="12">
    <source>
        <dbReference type="EMBL" id="QBZ88985.1"/>
    </source>
</evidence>
<dbReference type="GO" id="GO:0005886">
    <property type="term" value="C:plasma membrane"/>
    <property type="evidence" value="ECO:0007669"/>
    <property type="project" value="UniProtKB-SubCell"/>
</dbReference>
<gene>
    <name evidence="12" type="ORF">EPZ47_09755</name>
</gene>
<dbReference type="GO" id="GO:1902201">
    <property type="term" value="P:negative regulation of bacterial-type flagellum-dependent cell motility"/>
    <property type="evidence" value="ECO:0007669"/>
    <property type="project" value="TreeGrafter"/>
</dbReference>
<evidence type="ECO:0000256" key="8">
    <source>
        <dbReference type="ARBA" id="ARBA00023136"/>
    </source>
</evidence>
<organism evidence="12 13">
    <name type="scientific">Pseudomonas viciae</name>
    <dbReference type="NCBI Taxonomy" id="2505979"/>
    <lineage>
        <taxon>Bacteria</taxon>
        <taxon>Pseudomonadati</taxon>
        <taxon>Pseudomonadota</taxon>
        <taxon>Gammaproteobacteria</taxon>
        <taxon>Pseudomonadales</taxon>
        <taxon>Pseudomonadaceae</taxon>
        <taxon>Pseudomonas</taxon>
    </lineage>
</organism>
<dbReference type="Proteomes" id="UP000296468">
    <property type="component" value="Chromosome"/>
</dbReference>
<reference evidence="12 13" key="1">
    <citation type="journal article" date="2019" name="Front. Microbiol.">
        <title>In silico and Genetic Analyses of Cyclic Lipopeptide Synthetic Gene Clusters in Pseudomonas sp. 11K1.</title>
        <authorList>
            <person name="Zhao H."/>
            <person name="Liu Y.P."/>
            <person name="Zhang L.Q."/>
        </authorList>
    </citation>
    <scope>NUCLEOTIDE SEQUENCE [LARGE SCALE GENOMIC DNA]</scope>
    <source>
        <strain evidence="12 13">11K1</strain>
    </source>
</reference>
<protein>
    <recommendedName>
        <fullName evidence="4">diguanylate cyclase</fullName>
        <ecNumber evidence="4">2.7.7.65</ecNumber>
    </recommendedName>
</protein>
<evidence type="ECO:0000256" key="4">
    <source>
        <dbReference type="ARBA" id="ARBA00012528"/>
    </source>
</evidence>
<dbReference type="KEGG" id="pvk:EPZ47_09755"/>
<dbReference type="AlphaFoldDB" id="A0A4P7PEW2"/>
<evidence type="ECO:0000313" key="13">
    <source>
        <dbReference type="Proteomes" id="UP000296468"/>
    </source>
</evidence>
<dbReference type="InterPro" id="IPR043128">
    <property type="entry name" value="Rev_trsase/Diguanyl_cyclase"/>
</dbReference>
<dbReference type="PANTHER" id="PTHR45138:SF9">
    <property type="entry name" value="DIGUANYLATE CYCLASE DGCM-RELATED"/>
    <property type="match status" value="1"/>
</dbReference>
<dbReference type="FunFam" id="3.30.70.270:FF:000001">
    <property type="entry name" value="Diguanylate cyclase domain protein"/>
    <property type="match status" value="1"/>
</dbReference>
<dbReference type="CDD" id="cd12915">
    <property type="entry name" value="PDC2_DGC_like"/>
    <property type="match status" value="1"/>
</dbReference>
<keyword evidence="5" id="KW-1003">Cell membrane</keyword>
<dbReference type="Pfam" id="PF02743">
    <property type="entry name" value="dCache_1"/>
    <property type="match status" value="1"/>
</dbReference>
<evidence type="ECO:0000256" key="1">
    <source>
        <dbReference type="ARBA" id="ARBA00001946"/>
    </source>
</evidence>
<dbReference type="PROSITE" id="PS50887">
    <property type="entry name" value="GGDEF"/>
    <property type="match status" value="1"/>
</dbReference>
<dbReference type="Pfam" id="PF00990">
    <property type="entry name" value="GGDEF"/>
    <property type="match status" value="1"/>
</dbReference>
<evidence type="ECO:0000256" key="6">
    <source>
        <dbReference type="ARBA" id="ARBA00022692"/>
    </source>
</evidence>
<evidence type="ECO:0000256" key="2">
    <source>
        <dbReference type="ARBA" id="ARBA00004533"/>
    </source>
</evidence>
<dbReference type="EC" id="2.7.7.65" evidence="4"/>
<name>A0A4P7PEW2_9PSED</name>
<dbReference type="GO" id="GO:0052621">
    <property type="term" value="F:diguanylate cyclase activity"/>
    <property type="evidence" value="ECO:0007669"/>
    <property type="project" value="UniProtKB-EC"/>
</dbReference>
<evidence type="ECO:0000256" key="3">
    <source>
        <dbReference type="ARBA" id="ARBA00004651"/>
    </source>
</evidence>
<evidence type="ECO:0000256" key="10">
    <source>
        <dbReference type="SAM" id="Phobius"/>
    </source>
</evidence>
<dbReference type="OrthoDB" id="9812260at2"/>
<proteinExistence type="predicted"/>
<dbReference type="GO" id="GO:0043709">
    <property type="term" value="P:cell adhesion involved in single-species biofilm formation"/>
    <property type="evidence" value="ECO:0007669"/>
    <property type="project" value="TreeGrafter"/>
</dbReference>
<dbReference type="RefSeq" id="WP_135844564.1">
    <property type="nucleotide sequence ID" value="NZ_CP035088.1"/>
</dbReference>
<keyword evidence="7 10" id="KW-1133">Transmembrane helix</keyword>
<dbReference type="InterPro" id="IPR033479">
    <property type="entry name" value="dCache_1"/>
</dbReference>
<evidence type="ECO:0000256" key="5">
    <source>
        <dbReference type="ARBA" id="ARBA00022475"/>
    </source>
</evidence>
<evidence type="ECO:0000259" key="11">
    <source>
        <dbReference type="PROSITE" id="PS50887"/>
    </source>
</evidence>
<accession>A0A4P7PEW2</accession>
<evidence type="ECO:0000256" key="7">
    <source>
        <dbReference type="ARBA" id="ARBA00022989"/>
    </source>
</evidence>
<dbReference type="SMART" id="SM00267">
    <property type="entry name" value="GGDEF"/>
    <property type="match status" value="1"/>
</dbReference>
<feature type="transmembrane region" description="Helical" evidence="10">
    <location>
        <begin position="302"/>
        <end position="321"/>
    </location>
</feature>
<dbReference type="SUPFAM" id="SSF55073">
    <property type="entry name" value="Nucleotide cyclase"/>
    <property type="match status" value="1"/>
</dbReference>
<dbReference type="Gene3D" id="3.30.450.20">
    <property type="entry name" value="PAS domain"/>
    <property type="match status" value="2"/>
</dbReference>
<dbReference type="NCBIfam" id="TIGR00254">
    <property type="entry name" value="GGDEF"/>
    <property type="match status" value="1"/>
</dbReference>
<dbReference type="CDD" id="cd12914">
    <property type="entry name" value="PDC1_DGC_like"/>
    <property type="match status" value="1"/>
</dbReference>
<dbReference type="InterPro" id="IPR029787">
    <property type="entry name" value="Nucleotide_cyclase"/>
</dbReference>
<dbReference type="CDD" id="cd01949">
    <property type="entry name" value="GGDEF"/>
    <property type="match status" value="1"/>
</dbReference>
<keyword evidence="6 10" id="KW-0812">Transmembrane</keyword>
<feature type="transmembrane region" description="Helical" evidence="10">
    <location>
        <begin position="20"/>
        <end position="42"/>
    </location>
</feature>
<comment type="subcellular location">
    <subcellularLocation>
        <location evidence="2">Cell inner membrane</location>
    </subcellularLocation>
    <subcellularLocation>
        <location evidence="3">Cell membrane</location>
        <topology evidence="3">Multi-pass membrane protein</topology>
    </subcellularLocation>
</comment>
<evidence type="ECO:0000256" key="9">
    <source>
        <dbReference type="ARBA" id="ARBA00034247"/>
    </source>
</evidence>
<dbReference type="EMBL" id="CP035088">
    <property type="protein sequence ID" value="QBZ88985.1"/>
    <property type="molecule type" value="Genomic_DNA"/>
</dbReference>
<sequence>MPIPIFDPFHTPGGALKRVPLLKAAVAFIAAVCLCLCGLLYLQLEQSRRYDLESARVASANLTRAMAQQAQDTFLQTDLVLASLADWMQIDGFGPALQPRLQATFSRRVQSLEQLHGLFLFDKHGQWVITSFENLHRGPGIADREYFTFHQQNASLIAHIGPAIRSRQNGEWIIPVSRRLNDQDGNFQGVLLAGIKMSYFDQFFKSFSLDDKGEMVLALSNGILLARRPFDEAKIGRSLLQDPVFQHESQSITSDNTAIRSVVDGVLRLYDHQHLQAYPLVVTAAMSEEAILASWHDRAFQSILIVALVVLGICLFGWVFLRQVRNSERIEADLRKAQEALELIATHDSLTGLANRRLFERALDIEFGRGARQRSPLSLVMVDIDFFKRYNDTYGHVAGDHCLAEMAKVLKSCCHRKADLAVRYGGEEFAVLLPDTNLQGAMALAEQIRQRVIDTHITHSGSPIGYLTVSLGCYAFVPSSLDSIEVFIQRADAALYQAKHGGRNRVAALSSEGGLDPLERSDR</sequence>
<dbReference type="InterPro" id="IPR050469">
    <property type="entry name" value="Diguanylate_Cyclase"/>
</dbReference>
<comment type="cofactor">
    <cofactor evidence="1">
        <name>Mg(2+)</name>
        <dbReference type="ChEBI" id="CHEBI:18420"/>
    </cofactor>
</comment>
<dbReference type="PANTHER" id="PTHR45138">
    <property type="entry name" value="REGULATORY COMPONENTS OF SENSORY TRANSDUCTION SYSTEM"/>
    <property type="match status" value="1"/>
</dbReference>
<keyword evidence="8 10" id="KW-0472">Membrane</keyword>
<comment type="catalytic activity">
    <reaction evidence="9">
        <text>2 GTP = 3',3'-c-di-GMP + 2 diphosphate</text>
        <dbReference type="Rhea" id="RHEA:24898"/>
        <dbReference type="ChEBI" id="CHEBI:33019"/>
        <dbReference type="ChEBI" id="CHEBI:37565"/>
        <dbReference type="ChEBI" id="CHEBI:58805"/>
        <dbReference type="EC" id="2.7.7.65"/>
    </reaction>
</comment>
<dbReference type="InterPro" id="IPR000160">
    <property type="entry name" value="GGDEF_dom"/>
</dbReference>
<dbReference type="Gene3D" id="3.30.70.270">
    <property type="match status" value="1"/>
</dbReference>
<feature type="domain" description="GGDEF" evidence="11">
    <location>
        <begin position="375"/>
        <end position="511"/>
    </location>
</feature>